<evidence type="ECO:0000256" key="1">
    <source>
        <dbReference type="SAM" id="Phobius"/>
    </source>
</evidence>
<keyword evidence="1" id="KW-1133">Transmembrane helix</keyword>
<keyword evidence="1" id="KW-0472">Membrane</keyword>
<organism evidence="2">
    <name type="scientific">Siphoviridae sp. ct0qt9</name>
    <dbReference type="NCBI Taxonomy" id="2825298"/>
    <lineage>
        <taxon>Viruses</taxon>
        <taxon>Duplodnaviria</taxon>
        <taxon>Heunggongvirae</taxon>
        <taxon>Uroviricota</taxon>
        <taxon>Caudoviricetes</taxon>
    </lineage>
</organism>
<keyword evidence="1" id="KW-0812">Transmembrane</keyword>
<proteinExistence type="predicted"/>
<protein>
    <submittedName>
        <fullName evidence="2">Uncharacterized protein</fullName>
    </submittedName>
</protein>
<accession>A0A8S5NZF0</accession>
<dbReference type="EMBL" id="BK015298">
    <property type="protein sequence ID" value="DAE00090.1"/>
    <property type="molecule type" value="Genomic_DNA"/>
</dbReference>
<sequence>MIDFQINKFSRNVFVCLFFNQYLIRYWLIMRFFISFLLFLRSVSQNLIAKIDRTFA</sequence>
<feature type="transmembrane region" description="Helical" evidence="1">
    <location>
        <begin position="24"/>
        <end position="43"/>
    </location>
</feature>
<reference evidence="2" key="1">
    <citation type="journal article" date="2021" name="Proc. Natl. Acad. Sci. U.S.A.">
        <title>A Catalog of Tens of Thousands of Viruses from Human Metagenomes Reveals Hidden Associations with Chronic Diseases.</title>
        <authorList>
            <person name="Tisza M.J."/>
            <person name="Buck C.B."/>
        </authorList>
    </citation>
    <scope>NUCLEOTIDE SEQUENCE</scope>
    <source>
        <strain evidence="2">Ct0qt9</strain>
    </source>
</reference>
<name>A0A8S5NZF0_9CAUD</name>
<evidence type="ECO:0000313" key="2">
    <source>
        <dbReference type="EMBL" id="DAE00090.1"/>
    </source>
</evidence>